<dbReference type="InterPro" id="IPR029055">
    <property type="entry name" value="Ntn_hydrolases_N"/>
</dbReference>
<dbReference type="Gene3D" id="3.20.20.70">
    <property type="entry name" value="Aldolase class I"/>
    <property type="match status" value="2"/>
</dbReference>
<keyword evidence="5" id="KW-0285">Flavoprotein</keyword>
<reference evidence="19" key="1">
    <citation type="journal article" date="2019" name="Int. J. Syst. Evol. Microbiol.">
        <title>The Global Catalogue of Microorganisms (GCM) 10K type strain sequencing project: providing services to taxonomists for standard genome sequencing and annotation.</title>
        <authorList>
            <consortium name="The Broad Institute Genomics Platform"/>
            <consortium name="The Broad Institute Genome Sequencing Center for Infectious Disease"/>
            <person name="Wu L."/>
            <person name="Ma J."/>
        </authorList>
    </citation>
    <scope>NUCLEOTIDE SEQUENCE [LARGE SCALE GENOMIC DNA]</scope>
    <source>
        <strain evidence="19">JCM 12607</strain>
    </source>
</reference>
<sequence>MRIDAWSPMDGRPAQQGMYDPRNEHDACGVGFVATLTGVASHELVEQALTVLRNLEHRGATGSEPDSGDGAGILLQVPDAFLREETAFELPEAGAYAVGIAFLPADDSTEAVRKLEKIAAEEGLKVLGWRQVPVTPGILGNGARATMPEFRQLFVADGESTGIALDRKAFVLRKRAERETGVYFPSLSARTIVYKGMLTTGQLEPFFPDLSDRRFATAVALVHSRFSTNTFPSWPLAHPYRFVAHNGEINTVKGNRNWMKARESQLASSLFGSEQLDRIFPVCTPDASDSASFDEVLELLHLGGRSLPHSVLMMVPEAWENHDSMDPARRAFYQYHSTMMEPWDGPACVTFTDGTQVGAVLDRNGLRPGRYWVTDDGLVVLSSEVGVLDIDPAKVVRKGRLQPGKMFLVDTAERRIIEDDEIKAALAAEQPYGEWLETGEIELEDLPEREHIVHTHASVTRRQQTFGYTEEELRVILAPMARTAGEPLGSMGTDSPIAALSERPRLLFDYFTQLFAQVTNPPLDAIREELVTSLRSTLGPSGNLLEPNAASCRSVTLPFPVIDNDELAKLIHINADGDMPGMKAATLSGLYRVGGGGDALAARIEEICTEVDAAIEDGARLVVLSDRHSDAEHAPIPSLLLTSAVHHHLIRTKQRTQVGLLVEAGDVREVHHVALLIGYGAAAVNPYLAMESVEDLVRAGTFIEGIEAEQAIRNLIYALGKGVLKVMSKMGISTVASYRGAQVFEAVGLDEDFVAKYFNGTATKIGGAGLDVVAKEVAARHAKGYPASGISASHRALEIGGEYQWRREGEPHLFDPETVFRLQHATRNKRYDIFKKYTDRVNEQSERLMTLRGLFGFKSDREAIDIDEVESVSDIVKRFSTGAMSYGSISREAHETLAIAMNQLGGKSNTGEGGEDADRLYDPARRSSIKQVASGRFGVTSEYLVNADDIQIKMAQGAKPGEGGQLPGHKVYPWVAKTRHSTPGVGLISPPPHHDIYSIEDLAQLIHDLKNANPAARIHVKLVSEVGVGTVAAGVSKAHADVVLISGHDGGTGASPLTSLKHAGGPWELGLAETQQTLLLNGLRDRIVVQTDGQLKTGRDVVIAALLGAEEFGFATAPLVVSGCVMMRVCHLDTCPVGIATQNPVLRDRFSGKAEYVVNFFEFIAQEVREILAELGFRTIEEAVGHAELLDTDRAITHWKAQGLDLKPLFHVPELPEGAVRHQRAEQDHGLAKALDNELIRLAADALNADSAEAAQPVRAQIAIRNINRTVGTMLGHEVTKKFGGAGLPQDTIDITFTGSAGQSFGAFVPSGVTLRLEGDANDYVGKGLSGGRVVVRPDRGADHLAEYSTIAGNTIAYGATGGELFLRGRTGERFCVRNSGATVVSEGVGDHGCEYMTGGHAVVLGETGRNFAAGMSGGVAYVIDLNRDNVNAGNLGAVETPSDADRQWLHDVVRRHQEETGSTVAEKLLAEWDTAVTRFSKIIPSTYKAVLAAKDAAELAGLSEQETTEKMMEAATNG</sequence>
<keyword evidence="4" id="KW-0028">Amino-acid biosynthesis</keyword>
<evidence type="ECO:0000256" key="8">
    <source>
        <dbReference type="ARBA" id="ARBA00022962"/>
    </source>
</evidence>
<dbReference type="PANTHER" id="PTHR11938:SF133">
    <property type="entry name" value="GLUTAMATE SYNTHASE (NADH)"/>
    <property type="match status" value="1"/>
</dbReference>
<organism evidence="18 19">
    <name type="scientific">Streptomyces sanglieri</name>
    <dbReference type="NCBI Taxonomy" id="193460"/>
    <lineage>
        <taxon>Bacteria</taxon>
        <taxon>Bacillati</taxon>
        <taxon>Actinomycetota</taxon>
        <taxon>Actinomycetes</taxon>
        <taxon>Kitasatosporales</taxon>
        <taxon>Streptomycetaceae</taxon>
        <taxon>Streptomyces</taxon>
    </lineage>
</organism>
<dbReference type="InterPro" id="IPR036485">
    <property type="entry name" value="Glu_synth_asu_C_sf"/>
</dbReference>
<dbReference type="EMBL" id="JBHTGL010000008">
    <property type="protein sequence ID" value="MFD0627748.1"/>
    <property type="molecule type" value="Genomic_DNA"/>
</dbReference>
<dbReference type="SUPFAM" id="SSF51395">
    <property type="entry name" value="FMN-linked oxidoreductases"/>
    <property type="match status" value="1"/>
</dbReference>
<evidence type="ECO:0000256" key="7">
    <source>
        <dbReference type="ARBA" id="ARBA00022723"/>
    </source>
</evidence>
<dbReference type="Pfam" id="PF00310">
    <property type="entry name" value="GATase_2"/>
    <property type="match status" value="1"/>
</dbReference>
<evidence type="ECO:0000256" key="3">
    <source>
        <dbReference type="ARBA" id="ARBA00009716"/>
    </source>
</evidence>
<proteinExistence type="inferred from homology"/>
<keyword evidence="9 18" id="KW-0560">Oxidoreductase</keyword>
<accession>A0ABW2X408</accession>
<evidence type="ECO:0000256" key="5">
    <source>
        <dbReference type="ARBA" id="ARBA00022630"/>
    </source>
</evidence>
<dbReference type="InterPro" id="IPR002932">
    <property type="entry name" value="Glu_synthdom"/>
</dbReference>
<evidence type="ECO:0000256" key="1">
    <source>
        <dbReference type="ARBA" id="ARBA00001917"/>
    </source>
</evidence>
<comment type="similarity">
    <text evidence="3">Belongs to the glutamate synthase family.</text>
</comment>
<evidence type="ECO:0000256" key="12">
    <source>
        <dbReference type="ARBA" id="ARBA00023164"/>
    </source>
</evidence>
<dbReference type="Pfam" id="PF04898">
    <property type="entry name" value="Glu_syn_central"/>
    <property type="match status" value="1"/>
</dbReference>
<keyword evidence="8" id="KW-0315">Glutamine amidotransferase</keyword>
<evidence type="ECO:0000256" key="11">
    <source>
        <dbReference type="ARBA" id="ARBA00023014"/>
    </source>
</evidence>
<evidence type="ECO:0000256" key="4">
    <source>
        <dbReference type="ARBA" id="ARBA00022605"/>
    </source>
</evidence>
<dbReference type="Pfam" id="PF01493">
    <property type="entry name" value="GXGXG"/>
    <property type="match status" value="1"/>
</dbReference>
<keyword evidence="13" id="KW-0003">3Fe-4S</keyword>
<keyword evidence="11" id="KW-0411">Iron-sulfur</keyword>
<dbReference type="InterPro" id="IPR013785">
    <property type="entry name" value="Aldolase_TIM"/>
</dbReference>
<dbReference type="InterPro" id="IPR001202">
    <property type="entry name" value="WW_dom"/>
</dbReference>
<dbReference type="InterPro" id="IPR050711">
    <property type="entry name" value="ET-N_metabolism_enzyme"/>
</dbReference>
<dbReference type="CDD" id="cd02808">
    <property type="entry name" value="GltS_FMN"/>
    <property type="match status" value="1"/>
</dbReference>
<dbReference type="Gene3D" id="3.60.20.10">
    <property type="entry name" value="Glutamine Phosphoribosylpyrophosphate, subunit 1, domain 1"/>
    <property type="match status" value="1"/>
</dbReference>
<evidence type="ECO:0000256" key="9">
    <source>
        <dbReference type="ARBA" id="ARBA00023002"/>
    </source>
</evidence>
<feature type="domain" description="Glutamine amidotransferase type-2" evidence="17">
    <location>
        <begin position="28"/>
        <end position="412"/>
    </location>
</feature>
<dbReference type="CDD" id="cd00982">
    <property type="entry name" value="gltB_C"/>
    <property type="match status" value="1"/>
</dbReference>
<keyword evidence="7" id="KW-0479">Metal-binding</keyword>
<dbReference type="SUPFAM" id="SSF69336">
    <property type="entry name" value="Alpha subunit of glutamate synthase, C-terminal domain"/>
    <property type="match status" value="1"/>
</dbReference>
<dbReference type="InterPro" id="IPR006982">
    <property type="entry name" value="Glu_synth_centr_N"/>
</dbReference>
<comment type="cofactor">
    <cofactor evidence="1">
        <name>FMN</name>
        <dbReference type="ChEBI" id="CHEBI:58210"/>
    </cofactor>
</comment>
<name>A0ABW2X408_9ACTN</name>
<dbReference type="PANTHER" id="PTHR11938">
    <property type="entry name" value="FAD NADPH DEHYDROGENASE/OXIDOREDUCTASE"/>
    <property type="match status" value="1"/>
</dbReference>
<dbReference type="SUPFAM" id="SSF56235">
    <property type="entry name" value="N-terminal nucleophile aminohydrolases (Ntn hydrolases)"/>
    <property type="match status" value="1"/>
</dbReference>
<keyword evidence="12" id="KW-0314">Glutamate biosynthesis</keyword>
<dbReference type="PROSITE" id="PS50020">
    <property type="entry name" value="WW_DOMAIN_2"/>
    <property type="match status" value="1"/>
</dbReference>
<evidence type="ECO:0000256" key="10">
    <source>
        <dbReference type="ARBA" id="ARBA00023004"/>
    </source>
</evidence>
<dbReference type="CDD" id="cd00713">
    <property type="entry name" value="GltS"/>
    <property type="match status" value="1"/>
</dbReference>
<comment type="caution">
    <text evidence="18">The sequence shown here is derived from an EMBL/GenBank/DDBJ whole genome shotgun (WGS) entry which is preliminary data.</text>
</comment>
<keyword evidence="10" id="KW-0408">Iron</keyword>
<dbReference type="PROSITE" id="PS51278">
    <property type="entry name" value="GATASE_TYPE_2"/>
    <property type="match status" value="1"/>
</dbReference>
<evidence type="ECO:0000259" key="16">
    <source>
        <dbReference type="PROSITE" id="PS50020"/>
    </source>
</evidence>
<evidence type="ECO:0000256" key="13">
    <source>
        <dbReference type="ARBA" id="ARBA00023291"/>
    </source>
</evidence>
<feature type="domain" description="WW" evidence="16">
    <location>
        <begin position="313"/>
        <end position="348"/>
    </location>
</feature>
<dbReference type="InterPro" id="IPR017932">
    <property type="entry name" value="GATase_2_dom"/>
</dbReference>
<dbReference type="EC" id="1.4.1.13" evidence="18"/>
<evidence type="ECO:0000313" key="18">
    <source>
        <dbReference type="EMBL" id="MFD0627748.1"/>
    </source>
</evidence>
<gene>
    <name evidence="18" type="primary">gltB</name>
    <name evidence="18" type="ORF">ACFQ2K_38965</name>
</gene>
<dbReference type="InterPro" id="IPR002489">
    <property type="entry name" value="Glu_synth_asu_C"/>
</dbReference>
<dbReference type="Gene3D" id="2.160.20.60">
    <property type="entry name" value="Glutamate synthase, alpha subunit, C-terminal domain"/>
    <property type="match status" value="1"/>
</dbReference>
<comment type="pathway">
    <text evidence="14">Amino-acid biosynthesis.</text>
</comment>
<feature type="region of interest" description="Disordered" evidence="15">
    <location>
        <begin position="1"/>
        <end position="22"/>
    </location>
</feature>
<dbReference type="NCBIfam" id="NF008730">
    <property type="entry name" value="PRK11750.1"/>
    <property type="match status" value="1"/>
</dbReference>
<evidence type="ECO:0000256" key="15">
    <source>
        <dbReference type="SAM" id="MobiDB-lite"/>
    </source>
</evidence>
<evidence type="ECO:0000256" key="2">
    <source>
        <dbReference type="ARBA" id="ARBA00001927"/>
    </source>
</evidence>
<evidence type="ECO:0000256" key="14">
    <source>
        <dbReference type="ARBA" id="ARBA00029440"/>
    </source>
</evidence>
<protein>
    <submittedName>
        <fullName evidence="18">Glutamate synthase large subunit</fullName>
        <ecNumber evidence="18">1.4.1.13</ecNumber>
    </submittedName>
</protein>
<dbReference type="Proteomes" id="UP001596915">
    <property type="component" value="Unassembled WGS sequence"/>
</dbReference>
<keyword evidence="6" id="KW-0288">FMN</keyword>
<keyword evidence="19" id="KW-1185">Reference proteome</keyword>
<evidence type="ECO:0000256" key="6">
    <source>
        <dbReference type="ARBA" id="ARBA00022643"/>
    </source>
</evidence>
<evidence type="ECO:0000259" key="17">
    <source>
        <dbReference type="PROSITE" id="PS51278"/>
    </source>
</evidence>
<comment type="cofactor">
    <cofactor evidence="2">
        <name>[3Fe-4S] cluster</name>
        <dbReference type="ChEBI" id="CHEBI:21137"/>
    </cofactor>
</comment>
<dbReference type="GO" id="GO:0004355">
    <property type="term" value="F:glutamate synthase (NADPH) activity"/>
    <property type="evidence" value="ECO:0007669"/>
    <property type="project" value="UniProtKB-EC"/>
</dbReference>
<evidence type="ECO:0000313" key="19">
    <source>
        <dbReference type="Proteomes" id="UP001596915"/>
    </source>
</evidence>
<dbReference type="Pfam" id="PF01645">
    <property type="entry name" value="Glu_synthase"/>
    <property type="match status" value="1"/>
</dbReference>